<evidence type="ECO:0000313" key="2">
    <source>
        <dbReference type="Proteomes" id="UP000092695"/>
    </source>
</evidence>
<dbReference type="KEGG" id="woc:BA177_13575"/>
<dbReference type="Proteomes" id="UP000092695">
    <property type="component" value="Chromosome"/>
</dbReference>
<accession>A0A193LHW4</accession>
<name>A0A193LHW4_9GAMM</name>
<proteinExistence type="predicted"/>
<dbReference type="STRING" id="1548547.BA177_13575"/>
<organism evidence="1 2">
    <name type="scientific">Woeseia oceani</name>
    <dbReference type="NCBI Taxonomy" id="1548547"/>
    <lineage>
        <taxon>Bacteria</taxon>
        <taxon>Pseudomonadati</taxon>
        <taxon>Pseudomonadota</taxon>
        <taxon>Gammaproteobacteria</taxon>
        <taxon>Woeseiales</taxon>
        <taxon>Woeseiaceae</taxon>
        <taxon>Woeseia</taxon>
    </lineage>
</organism>
<evidence type="ECO:0008006" key="3">
    <source>
        <dbReference type="Google" id="ProtNLM"/>
    </source>
</evidence>
<gene>
    <name evidence="1" type="ORF">BA177_13575</name>
</gene>
<keyword evidence="2" id="KW-1185">Reference proteome</keyword>
<evidence type="ECO:0000313" key="1">
    <source>
        <dbReference type="EMBL" id="ANO52091.1"/>
    </source>
</evidence>
<reference evidence="1 2" key="1">
    <citation type="submission" date="2016-06" db="EMBL/GenBank/DDBJ databases">
        <title>Complete genome sequence of a deep-branching marine Gamma Proteobacterium Woeseia oceani type strain XK5.</title>
        <authorList>
            <person name="Mu D."/>
            <person name="Du Z."/>
        </authorList>
    </citation>
    <scope>NUCLEOTIDE SEQUENCE [LARGE SCALE GENOMIC DNA]</scope>
    <source>
        <strain evidence="1 2">XK5</strain>
    </source>
</reference>
<dbReference type="EMBL" id="CP016268">
    <property type="protein sequence ID" value="ANO52091.1"/>
    <property type="molecule type" value="Genomic_DNA"/>
</dbReference>
<protein>
    <recommendedName>
        <fullName evidence="3">Type 4 fimbrial biogenesis protein PilX N-terminal domain-containing protein</fullName>
    </recommendedName>
</protein>
<dbReference type="AlphaFoldDB" id="A0A193LHW4"/>
<sequence length="141" mass="14536">MSPDQSFQPRSAQRGFSLVPALFLLIVLAALGAVAVRMTAVSQQTTVLAIQGARAYSAARAGVEASIYAALVNGNCGNQSLTLTEGGLAGFVVDTACSSTTHNEGAATNTVYTIDAFARAGAYGTPDYVSRRIRTTVTDAT</sequence>